<dbReference type="Gene3D" id="1.10.287.1260">
    <property type="match status" value="1"/>
</dbReference>
<feature type="transmembrane region" description="Helical" evidence="7">
    <location>
        <begin position="347"/>
        <end position="370"/>
    </location>
</feature>
<dbReference type="Pfam" id="PF12607">
    <property type="entry name" value="DUF3772"/>
    <property type="match status" value="1"/>
</dbReference>
<comment type="caution">
    <text evidence="10">The sequence shown here is derived from an EMBL/GenBank/DDBJ whole genome shotgun (WGS) entry which is preliminary data.</text>
</comment>
<evidence type="ECO:0000259" key="9">
    <source>
        <dbReference type="Pfam" id="PF12607"/>
    </source>
</evidence>
<name>A0A356LD94_9BURK</name>
<dbReference type="AlphaFoldDB" id="A0A356LD94"/>
<evidence type="ECO:0000313" key="10">
    <source>
        <dbReference type="EMBL" id="HBP28963.1"/>
    </source>
</evidence>
<dbReference type="SUPFAM" id="SSF82689">
    <property type="entry name" value="Mechanosensitive channel protein MscS (YggB), C-terminal domain"/>
    <property type="match status" value="1"/>
</dbReference>
<evidence type="ECO:0000256" key="7">
    <source>
        <dbReference type="SAM" id="Phobius"/>
    </source>
</evidence>
<keyword evidence="6 7" id="KW-0472">Membrane</keyword>
<dbReference type="InterPro" id="IPR023408">
    <property type="entry name" value="MscS_beta-dom_sf"/>
</dbReference>
<reference evidence="10 11" key="1">
    <citation type="journal article" date="2018" name="Nat. Biotechnol.">
        <title>A standardized bacterial taxonomy based on genome phylogeny substantially revises the tree of life.</title>
        <authorList>
            <person name="Parks D.H."/>
            <person name="Chuvochina M."/>
            <person name="Waite D.W."/>
            <person name="Rinke C."/>
            <person name="Skarshewski A."/>
            <person name="Chaumeil P.A."/>
            <person name="Hugenholtz P."/>
        </authorList>
    </citation>
    <scope>NUCLEOTIDE SEQUENCE [LARGE SCALE GENOMIC DNA]</scope>
    <source>
        <strain evidence="10">UBA10707</strain>
    </source>
</reference>
<dbReference type="Gene3D" id="3.30.70.100">
    <property type="match status" value="1"/>
</dbReference>
<evidence type="ECO:0000256" key="2">
    <source>
        <dbReference type="ARBA" id="ARBA00008017"/>
    </source>
</evidence>
<dbReference type="GO" id="GO:0008381">
    <property type="term" value="F:mechanosensitive monoatomic ion channel activity"/>
    <property type="evidence" value="ECO:0007669"/>
    <property type="project" value="UniProtKB-ARBA"/>
</dbReference>
<feature type="transmembrane region" description="Helical" evidence="7">
    <location>
        <begin position="641"/>
        <end position="660"/>
    </location>
</feature>
<dbReference type="PANTHER" id="PTHR30347">
    <property type="entry name" value="POTASSIUM CHANNEL RELATED"/>
    <property type="match status" value="1"/>
</dbReference>
<evidence type="ECO:0000256" key="6">
    <source>
        <dbReference type="ARBA" id="ARBA00023136"/>
    </source>
</evidence>
<feature type="transmembrane region" description="Helical" evidence="7">
    <location>
        <begin position="461"/>
        <end position="494"/>
    </location>
</feature>
<dbReference type="GO" id="GO:0005886">
    <property type="term" value="C:plasma membrane"/>
    <property type="evidence" value="ECO:0007669"/>
    <property type="project" value="UniProtKB-SubCell"/>
</dbReference>
<feature type="transmembrane region" description="Helical" evidence="7">
    <location>
        <begin position="666"/>
        <end position="694"/>
    </location>
</feature>
<evidence type="ECO:0000256" key="3">
    <source>
        <dbReference type="ARBA" id="ARBA00022475"/>
    </source>
</evidence>
<feature type="domain" description="DUF3772" evidence="9">
    <location>
        <begin position="197"/>
        <end position="258"/>
    </location>
</feature>
<evidence type="ECO:0000313" key="11">
    <source>
        <dbReference type="Proteomes" id="UP000264036"/>
    </source>
</evidence>
<feature type="transmembrane region" description="Helical" evidence="7">
    <location>
        <begin position="391"/>
        <end position="415"/>
    </location>
</feature>
<keyword evidence="4 7" id="KW-0812">Transmembrane</keyword>
<dbReference type="InterPro" id="IPR006685">
    <property type="entry name" value="MscS_channel_2nd"/>
</dbReference>
<dbReference type="InterPro" id="IPR022249">
    <property type="entry name" value="DUF3772"/>
</dbReference>
<dbReference type="InterPro" id="IPR011014">
    <property type="entry name" value="MscS_channel_TM-2"/>
</dbReference>
<feature type="transmembrane region" description="Helical" evidence="7">
    <location>
        <begin position="500"/>
        <end position="524"/>
    </location>
</feature>
<proteinExistence type="inferred from homology"/>
<comment type="similarity">
    <text evidence="2">Belongs to the MscS (TC 1.A.23) family.</text>
</comment>
<comment type="subcellular location">
    <subcellularLocation>
        <location evidence="1">Cell membrane</location>
        <topology evidence="1">Multi-pass membrane protein</topology>
    </subcellularLocation>
</comment>
<keyword evidence="5 7" id="KW-1133">Transmembrane helix</keyword>
<feature type="transmembrane region" description="Helical" evidence="7">
    <location>
        <begin position="310"/>
        <end position="327"/>
    </location>
</feature>
<evidence type="ECO:0000256" key="1">
    <source>
        <dbReference type="ARBA" id="ARBA00004651"/>
    </source>
</evidence>
<feature type="transmembrane region" description="Helical" evidence="7">
    <location>
        <begin position="598"/>
        <end position="620"/>
    </location>
</feature>
<protein>
    <submittedName>
        <fullName evidence="10">DUF3772 domain-containing protein</fullName>
    </submittedName>
</protein>
<feature type="domain" description="Mechanosensitive ion channel MscS" evidence="8">
    <location>
        <begin position="683"/>
        <end position="749"/>
    </location>
</feature>
<feature type="transmembrane region" description="Helical" evidence="7">
    <location>
        <begin position="270"/>
        <end position="289"/>
    </location>
</feature>
<dbReference type="InterPro" id="IPR011066">
    <property type="entry name" value="MscS_channel_C_sf"/>
</dbReference>
<feature type="transmembrane region" description="Helical" evidence="7">
    <location>
        <begin position="421"/>
        <end position="440"/>
    </location>
</feature>
<dbReference type="PANTHER" id="PTHR30347:SF9">
    <property type="entry name" value="MINICONDUCTANCE MECHANOSENSITIVE CHANNEL MSCM"/>
    <property type="match status" value="1"/>
</dbReference>
<sequence>MWQAMRHARCFPVLSRALRDAVRNEFKQESTFFLCLAHVIGVNMAFSISIFIFMIFQSRLRATSASLQQLNWVLALLALVLACCCASPVWAQEKQTPPDVAQVLKQAQEKIEPIKKQLEKIVDAPLNDAALSEMREQALKTQSAVGDVVSALAPKLKDVQERLAELGPTDGAAPEAANISEQRAELGKERGKLDSQIKLARLIGVEAEQAAEQLSKERRVRFQAQLGERTASIVSGTFWADLTREWSRDSSRTQPLANELAGLLDAVTPALWLGVAVIIALIVSVRLIAEELLLKAMTRFVAPGRLRRSLYALVVVLMSAVAYGLMAETVRTGLSWNQSPTSTMTEILTHMVVVSWFGGFVAGLGKALLVAHHASWRLIPMRDDVALNLRWFPMVLATIISLGWFIQGVFATVYASLALTVAFNCIISLTTSIAMGVTMVRSRKRYATETEAVQRSNQMTIPGWLNAIISLAGLALIVSQIALLLGFVALGTVIVQQLVWILLVLLSAYLLAVLIDDVCTVMLIAIKRQNGQEDESTYPAIRSQLLVLASGIGRLLVVLLALALLMAPFGDGPTEWLRNFSFLYSGISLGEVQIRPTAILIALAVLVLGFTLVKILQNWLTDQYLPTTRMDAGMRASAGALFGYAGYVLAGAMTLSALGIGLERVAWIASALSVGIGFGLQAIVQNFVSGLILLAERPVKVGDWVSLNGAEGDIRRINVRATEIQLWDHSTMIVPNSELITKVVRNVTHASPIGRVLIKLTLPLGTEPAQVRDIILAAYQANEDILDEPRPDILLDSIEATGLVFIATGYVNSPRMVARVRSALLFDILQQLHETDIALVAPATMMLREAAAAPQSKTHFEGGPD</sequence>
<feature type="transmembrane region" description="Helical" evidence="7">
    <location>
        <begin position="545"/>
        <end position="569"/>
    </location>
</feature>
<dbReference type="InterPro" id="IPR052702">
    <property type="entry name" value="MscS-like_channel"/>
</dbReference>
<dbReference type="Proteomes" id="UP000264036">
    <property type="component" value="Unassembled WGS sequence"/>
</dbReference>
<evidence type="ECO:0000256" key="4">
    <source>
        <dbReference type="ARBA" id="ARBA00022692"/>
    </source>
</evidence>
<organism evidence="10 11">
    <name type="scientific">Advenella kashmirensis</name>
    <dbReference type="NCBI Taxonomy" id="310575"/>
    <lineage>
        <taxon>Bacteria</taxon>
        <taxon>Pseudomonadati</taxon>
        <taxon>Pseudomonadota</taxon>
        <taxon>Betaproteobacteria</taxon>
        <taxon>Burkholderiales</taxon>
        <taxon>Alcaligenaceae</taxon>
    </lineage>
</organism>
<dbReference type="SUPFAM" id="SSF82861">
    <property type="entry name" value="Mechanosensitive channel protein MscS (YggB), transmembrane region"/>
    <property type="match status" value="1"/>
</dbReference>
<keyword evidence="3" id="KW-1003">Cell membrane</keyword>
<dbReference type="Pfam" id="PF00924">
    <property type="entry name" value="MS_channel_2nd"/>
    <property type="match status" value="1"/>
</dbReference>
<evidence type="ECO:0000259" key="8">
    <source>
        <dbReference type="Pfam" id="PF00924"/>
    </source>
</evidence>
<accession>A0A356LD94</accession>
<evidence type="ECO:0000256" key="5">
    <source>
        <dbReference type="ARBA" id="ARBA00022989"/>
    </source>
</evidence>
<gene>
    <name evidence="10" type="ORF">DD666_06050</name>
</gene>
<dbReference type="InterPro" id="IPR010920">
    <property type="entry name" value="LSM_dom_sf"/>
</dbReference>
<dbReference type="SUPFAM" id="SSF50182">
    <property type="entry name" value="Sm-like ribonucleoproteins"/>
    <property type="match status" value="1"/>
</dbReference>
<dbReference type="Gene3D" id="2.30.30.60">
    <property type="match status" value="1"/>
</dbReference>
<feature type="transmembrane region" description="Helical" evidence="7">
    <location>
        <begin position="31"/>
        <end position="58"/>
    </location>
</feature>
<dbReference type="EMBL" id="DOEK01000009">
    <property type="protein sequence ID" value="HBP28963.1"/>
    <property type="molecule type" value="Genomic_DNA"/>
</dbReference>